<dbReference type="Pfam" id="PF02630">
    <property type="entry name" value="SCO1-SenC"/>
    <property type="match status" value="1"/>
</dbReference>
<dbReference type="GO" id="GO:0030421">
    <property type="term" value="P:defecation"/>
    <property type="evidence" value="ECO:0007669"/>
    <property type="project" value="UniProtKB-ARBA"/>
</dbReference>
<accession>A0A183C600</accession>
<evidence type="ECO:0000313" key="8">
    <source>
        <dbReference type="Proteomes" id="UP000050741"/>
    </source>
</evidence>
<dbReference type="Proteomes" id="UP000050741">
    <property type="component" value="Unassembled WGS sequence"/>
</dbReference>
<evidence type="ECO:0000256" key="2">
    <source>
        <dbReference type="ARBA" id="ARBA00010996"/>
    </source>
</evidence>
<dbReference type="PRINTS" id="PR00679">
    <property type="entry name" value="PROHIBITIN"/>
</dbReference>
<feature type="disulfide bond" description="Redox-active" evidence="6">
    <location>
        <begin position="373"/>
        <end position="377"/>
    </location>
</feature>
<reference evidence="9" key="2">
    <citation type="submission" date="2016-06" db="UniProtKB">
        <authorList>
            <consortium name="WormBaseParasite"/>
        </authorList>
    </citation>
    <scope>IDENTIFICATION</scope>
</reference>
<dbReference type="WBParaSite" id="GPLIN_000829500">
    <property type="protein sequence ID" value="GPLIN_000829500"/>
    <property type="gene ID" value="GPLIN_000829500"/>
</dbReference>
<dbReference type="CDD" id="cd02968">
    <property type="entry name" value="SCO"/>
    <property type="match status" value="1"/>
</dbReference>
<dbReference type="Pfam" id="PF01145">
    <property type="entry name" value="Band_7"/>
    <property type="match status" value="1"/>
</dbReference>
<comment type="similarity">
    <text evidence="1">Belongs to the prohibitin family.</text>
</comment>
<dbReference type="InterPro" id="IPR000163">
    <property type="entry name" value="Prohibitin"/>
</dbReference>
<dbReference type="GO" id="GO:0008406">
    <property type="term" value="P:gonad development"/>
    <property type="evidence" value="ECO:0007669"/>
    <property type="project" value="UniProtKB-ARBA"/>
</dbReference>
<feature type="binding site" evidence="5">
    <location>
        <position position="377"/>
    </location>
    <ligand>
        <name>Cu cation</name>
        <dbReference type="ChEBI" id="CHEBI:23378"/>
    </ligand>
</feature>
<dbReference type="GO" id="GO:0007005">
    <property type="term" value="P:mitochondrion organization"/>
    <property type="evidence" value="ECO:0007669"/>
    <property type="project" value="TreeGrafter"/>
</dbReference>
<proteinExistence type="inferred from homology"/>
<sequence length="538" mass="60420">MAAQRLLGALGKVGVGLTAAGVLVQGALYNVDAGQRAVIFDRFSGVKPDVIGEGTHFLIPWVQRPIMFDIRAMPRAVNTVTGSKDLQNVSITLRILHRPDPVKLPQIYLNIGIDYAERVLPSITNEILKAVVAQFDAHEMITQRESVSHRVSVELAERAKQFGFILDDISITHLSFGREFTEAVEMKQVAQQEAEKARYLVEKAEQMKLAAITTAEGDAQASTLLAQAFSQVGDGLIELRKLEAAEEIAEMLSKSKNVREQADGEPLIDFDEINRSVEDELAKAKQGKPTELEKSFMNFRMKKEQESLKSSTFITWKAVAVLKENEMERNRQMAIGKARLGGEWELVNVAGKAEGSKDFLGKWVLIYFGFTNCPDICPDEIEKMIDVVDILNREEANIPISPVFISVDPERDTAERVRVYCAEFSPKLCGFTGDKEQVAKVTKAFRVYHSEGPRTKRTDDYIVDHTVIMYLIDPDGNFHDYYGQNRRAREIVNVIKIKAMEWEAKKRKEQFWLNKLFGGVDGEEQKKEAAAVTTKAMA</sequence>
<dbReference type="FunFam" id="3.30.479.30:FF:000001">
    <property type="entry name" value="Prohibitin 2"/>
    <property type="match status" value="1"/>
</dbReference>
<feature type="binding site" evidence="5">
    <location>
        <position position="373"/>
    </location>
    <ligand>
        <name>Cu cation</name>
        <dbReference type="ChEBI" id="CHEBI:23378"/>
    </ligand>
</feature>
<keyword evidence="5" id="KW-0479">Metal-binding</keyword>
<dbReference type="GO" id="GO:0046872">
    <property type="term" value="F:metal ion binding"/>
    <property type="evidence" value="ECO:0007669"/>
    <property type="project" value="UniProtKB-KW"/>
</dbReference>
<dbReference type="Gene3D" id="3.40.30.10">
    <property type="entry name" value="Glutaredoxin"/>
    <property type="match status" value="1"/>
</dbReference>
<dbReference type="GO" id="GO:0005739">
    <property type="term" value="C:mitochondrion"/>
    <property type="evidence" value="ECO:0007669"/>
    <property type="project" value="TreeGrafter"/>
</dbReference>
<dbReference type="GO" id="GO:0007283">
    <property type="term" value="P:spermatogenesis"/>
    <property type="evidence" value="ECO:0007669"/>
    <property type="project" value="UniProtKB-ARBA"/>
</dbReference>
<dbReference type="InterPro" id="IPR001107">
    <property type="entry name" value="Band_7"/>
</dbReference>
<dbReference type="GO" id="GO:0002082">
    <property type="term" value="P:regulation of oxidative phosphorylation"/>
    <property type="evidence" value="ECO:0007669"/>
    <property type="project" value="UniProtKB-ARBA"/>
</dbReference>
<dbReference type="InterPro" id="IPR036013">
    <property type="entry name" value="Band_7/SPFH_dom_sf"/>
</dbReference>
<comment type="similarity">
    <text evidence="2">Belongs to the SCO1/2 family.</text>
</comment>
<feature type="domain" description="Thioredoxin" evidence="7">
    <location>
        <begin position="338"/>
        <end position="500"/>
    </location>
</feature>
<dbReference type="InterPro" id="IPR003782">
    <property type="entry name" value="SCO1/SenC"/>
</dbReference>
<reference evidence="8" key="1">
    <citation type="submission" date="2014-05" db="EMBL/GenBank/DDBJ databases">
        <title>The genome and life-stage specific transcriptomes of Globodera pallida elucidate key aspects of plant parasitism by a cyst nematode.</title>
        <authorList>
            <person name="Cotton J.A."/>
            <person name="Lilley C.J."/>
            <person name="Jones L.M."/>
            <person name="Kikuchi T."/>
            <person name="Reid A.J."/>
            <person name="Thorpe P."/>
            <person name="Tsai I.J."/>
            <person name="Beasley H."/>
            <person name="Blok V."/>
            <person name="Cock P.J.A."/>
            <person name="Van den Akker S.E."/>
            <person name="Holroyd N."/>
            <person name="Hunt M."/>
            <person name="Mantelin S."/>
            <person name="Naghra H."/>
            <person name="Pain A."/>
            <person name="Palomares-Rius J.E."/>
            <person name="Zarowiecki M."/>
            <person name="Berriman M."/>
            <person name="Jones J.T."/>
            <person name="Urwin P.E."/>
        </authorList>
    </citation>
    <scope>NUCLEOTIDE SEQUENCE [LARGE SCALE GENOMIC DNA]</scope>
    <source>
        <strain evidence="8">Lindley</strain>
    </source>
</reference>
<evidence type="ECO:0000256" key="6">
    <source>
        <dbReference type="PIRSR" id="PIRSR603782-2"/>
    </source>
</evidence>
<dbReference type="Gene3D" id="3.30.479.30">
    <property type="entry name" value="Band 7 domain"/>
    <property type="match status" value="1"/>
</dbReference>
<dbReference type="PROSITE" id="PS51352">
    <property type="entry name" value="THIOREDOXIN_2"/>
    <property type="match status" value="1"/>
</dbReference>
<dbReference type="SUPFAM" id="SSF117892">
    <property type="entry name" value="Band 7/SPFH domain"/>
    <property type="match status" value="1"/>
</dbReference>
<name>A0A183C600_GLOPA</name>
<comment type="subunit">
    <text evidence="4">High molecular weight complex that consist of phb-1 and phb-2.</text>
</comment>
<dbReference type="GO" id="GO:0043051">
    <property type="term" value="P:regulation of nematode pharyngeal pumping"/>
    <property type="evidence" value="ECO:0007669"/>
    <property type="project" value="UniProtKB-ARBA"/>
</dbReference>
<dbReference type="GO" id="GO:0008535">
    <property type="term" value="P:respiratory chain complex IV assembly"/>
    <property type="evidence" value="ECO:0007669"/>
    <property type="project" value="UniProtKB-ARBA"/>
</dbReference>
<evidence type="ECO:0000256" key="4">
    <source>
        <dbReference type="ARBA" id="ARBA00062420"/>
    </source>
</evidence>
<dbReference type="GO" id="GO:0006979">
    <property type="term" value="P:response to oxidative stress"/>
    <property type="evidence" value="ECO:0007669"/>
    <property type="project" value="UniProtKB-ARBA"/>
</dbReference>
<evidence type="ECO:0000256" key="1">
    <source>
        <dbReference type="ARBA" id="ARBA00009658"/>
    </source>
</evidence>
<dbReference type="PANTHER" id="PTHR23222:SF0">
    <property type="entry name" value="PROHIBITIN 1"/>
    <property type="match status" value="1"/>
</dbReference>
<dbReference type="GO" id="GO:0009792">
    <property type="term" value="P:embryo development ending in birth or egg hatching"/>
    <property type="evidence" value="ECO:0007669"/>
    <property type="project" value="UniProtKB-ARBA"/>
</dbReference>
<evidence type="ECO:0000256" key="5">
    <source>
        <dbReference type="PIRSR" id="PIRSR603782-1"/>
    </source>
</evidence>
<dbReference type="GO" id="GO:0040018">
    <property type="term" value="P:positive regulation of multicellular organism growth"/>
    <property type="evidence" value="ECO:0007669"/>
    <property type="project" value="UniProtKB-ARBA"/>
</dbReference>
<evidence type="ECO:0000256" key="3">
    <source>
        <dbReference type="ARBA" id="ARBA00023008"/>
    </source>
</evidence>
<organism evidence="8 9">
    <name type="scientific">Globodera pallida</name>
    <name type="common">Potato cyst nematode worm</name>
    <name type="synonym">Heterodera pallida</name>
    <dbReference type="NCBI Taxonomy" id="36090"/>
    <lineage>
        <taxon>Eukaryota</taxon>
        <taxon>Metazoa</taxon>
        <taxon>Ecdysozoa</taxon>
        <taxon>Nematoda</taxon>
        <taxon>Chromadorea</taxon>
        <taxon>Rhabditida</taxon>
        <taxon>Tylenchina</taxon>
        <taxon>Tylenchomorpha</taxon>
        <taxon>Tylenchoidea</taxon>
        <taxon>Heteroderidae</taxon>
        <taxon>Heteroderinae</taxon>
        <taxon>Globodera</taxon>
    </lineage>
</organism>
<dbReference type="SMART" id="SM00244">
    <property type="entry name" value="PHB"/>
    <property type="match status" value="1"/>
</dbReference>
<dbReference type="PANTHER" id="PTHR23222">
    <property type="entry name" value="PROHIBITIN"/>
    <property type="match status" value="1"/>
</dbReference>
<dbReference type="AlphaFoldDB" id="A0A183C600"/>
<evidence type="ECO:0000313" key="9">
    <source>
        <dbReference type="WBParaSite" id="GPLIN_000829500"/>
    </source>
</evidence>
<evidence type="ECO:0000259" key="7">
    <source>
        <dbReference type="PROSITE" id="PS51352"/>
    </source>
</evidence>
<dbReference type="GO" id="GO:0016020">
    <property type="term" value="C:membrane"/>
    <property type="evidence" value="ECO:0007669"/>
    <property type="project" value="InterPro"/>
</dbReference>
<dbReference type="FunFam" id="3.40.30.10:FF:000013">
    <property type="entry name" value="Blast:Protein SCO1 homolog, mitochondrial"/>
    <property type="match status" value="1"/>
</dbReference>
<protein>
    <submittedName>
        <fullName evidence="9">Thioredoxin domain-containing protein</fullName>
    </submittedName>
</protein>
<dbReference type="InterPro" id="IPR013766">
    <property type="entry name" value="Thioredoxin_domain"/>
</dbReference>
<feature type="binding site" evidence="5">
    <location>
        <position position="465"/>
    </location>
    <ligand>
        <name>Cu cation</name>
        <dbReference type="ChEBI" id="CHEBI:23378"/>
    </ligand>
</feature>
<keyword evidence="6" id="KW-1015">Disulfide bond</keyword>
<keyword evidence="3 5" id="KW-0186">Copper</keyword>
<dbReference type="InterPro" id="IPR036249">
    <property type="entry name" value="Thioredoxin-like_sf"/>
</dbReference>
<dbReference type="GO" id="GO:0048477">
    <property type="term" value="P:oogenesis"/>
    <property type="evidence" value="ECO:0007669"/>
    <property type="project" value="UniProtKB-ARBA"/>
</dbReference>
<dbReference type="SUPFAM" id="SSF52833">
    <property type="entry name" value="Thioredoxin-like"/>
    <property type="match status" value="1"/>
</dbReference>
<keyword evidence="8" id="KW-1185">Reference proteome</keyword>
<dbReference type="CDD" id="cd03401">
    <property type="entry name" value="SPFH_prohibitin"/>
    <property type="match status" value="1"/>
</dbReference>